<evidence type="ECO:0000256" key="1">
    <source>
        <dbReference type="SAM" id="SignalP"/>
    </source>
</evidence>
<evidence type="ECO:0000313" key="3">
    <source>
        <dbReference type="Proteomes" id="UP000192468"/>
    </source>
</evidence>
<reference evidence="2 3" key="1">
    <citation type="submission" date="2017-04" db="EMBL/GenBank/DDBJ databases">
        <authorList>
            <person name="Afonso C.L."/>
            <person name="Miller P.J."/>
            <person name="Scott M.A."/>
            <person name="Spackman E."/>
            <person name="Goraichik I."/>
            <person name="Dimitrov K.M."/>
            <person name="Suarez D.L."/>
            <person name="Swayne D.E."/>
        </authorList>
    </citation>
    <scope>NUCLEOTIDE SEQUENCE [LARGE SCALE GENOMIC DNA]</scope>
    <source>
        <strain evidence="2 3">DSM 12555</strain>
    </source>
</reference>
<feature type="chain" id="PRO_5012415947" description="WD40-like Beta Propeller Repeat" evidence="1">
    <location>
        <begin position="22"/>
        <end position="437"/>
    </location>
</feature>
<name>A0A1W1XPV7_9CLOT</name>
<proteinExistence type="predicted"/>
<gene>
    <name evidence="2" type="ORF">SAMN02745134_02682</name>
</gene>
<dbReference type="RefSeq" id="WP_084116503.1">
    <property type="nucleotide sequence ID" value="NZ_FWXH01000011.1"/>
</dbReference>
<dbReference type="SUPFAM" id="SSF82171">
    <property type="entry name" value="DPP6 N-terminal domain-like"/>
    <property type="match status" value="1"/>
</dbReference>
<organism evidence="2 3">
    <name type="scientific">Clostridium acidisoli DSM 12555</name>
    <dbReference type="NCBI Taxonomy" id="1121291"/>
    <lineage>
        <taxon>Bacteria</taxon>
        <taxon>Bacillati</taxon>
        <taxon>Bacillota</taxon>
        <taxon>Clostridia</taxon>
        <taxon>Eubacteriales</taxon>
        <taxon>Clostridiaceae</taxon>
        <taxon>Clostridium</taxon>
    </lineage>
</organism>
<accession>A0A1W1XPV7</accession>
<evidence type="ECO:0008006" key="4">
    <source>
        <dbReference type="Google" id="ProtNLM"/>
    </source>
</evidence>
<dbReference type="STRING" id="1121291.SAMN02745134_02682"/>
<feature type="signal peptide" evidence="1">
    <location>
        <begin position="1"/>
        <end position="21"/>
    </location>
</feature>
<evidence type="ECO:0000313" key="2">
    <source>
        <dbReference type="EMBL" id="SMC26030.1"/>
    </source>
</evidence>
<keyword evidence="3" id="KW-1185">Reference proteome</keyword>
<keyword evidence="1" id="KW-0732">Signal</keyword>
<dbReference type="Proteomes" id="UP000192468">
    <property type="component" value="Unassembled WGS sequence"/>
</dbReference>
<dbReference type="AlphaFoldDB" id="A0A1W1XPV7"/>
<dbReference type="EMBL" id="FWXH01000011">
    <property type="protein sequence ID" value="SMC26030.1"/>
    <property type="molecule type" value="Genomic_DNA"/>
</dbReference>
<protein>
    <recommendedName>
        <fullName evidence="4">WD40-like Beta Propeller Repeat</fullName>
    </recommendedName>
</protein>
<sequence length="437" mass="48235">MKTKKTIALLILAGVVVSSSAMVIKNTNILNIIESTRTETSIKLENYKSPKNVNTSAYQVDKYNNTNIAGLISDNEALTLTTKNVPEKTVIPTNENYYCSIYNLNDKSKKDFKDVNIANFYGLSPDKKYVLYMEPVYVSKDTPEEAKKAEQRGSLYHGLKVLDLSTGKVSTLIPDHSNGEFKWISNDKIWASFFTGWQIIGLDGKIYASGDYPVTGNDGAFTVGSDIKDLGDTVEGKIYYSISKTNPLTLSLQSMDIKTKETTDLFSTKNSLNASKQGNTIVMNNSADHGETSPGIYNRTYSEIILDSTGKLIRSIALPNYDQYNFILSPDGSMAAYVESDNVKPNSVDSTAKAATNTDINNTPCTLKIFDIKTGSSKEIIKCPYISNVIWNTTGDSLSFTSGRAYISEKLTDAEGMRKFSITPNENINSYVVTFDK</sequence>
<dbReference type="OrthoDB" id="1876460at2"/>